<dbReference type="AlphaFoldDB" id="A0A3N0Y2S1"/>
<keyword evidence="2" id="KW-1185">Reference proteome</keyword>
<gene>
    <name evidence="1" type="ORF">DPX16_5212</name>
</gene>
<organism evidence="1 2">
    <name type="scientific">Anabarilius grahami</name>
    <name type="common">Kanglang fish</name>
    <name type="synonym">Barilius grahami</name>
    <dbReference type="NCBI Taxonomy" id="495550"/>
    <lineage>
        <taxon>Eukaryota</taxon>
        <taxon>Metazoa</taxon>
        <taxon>Chordata</taxon>
        <taxon>Craniata</taxon>
        <taxon>Vertebrata</taxon>
        <taxon>Euteleostomi</taxon>
        <taxon>Actinopterygii</taxon>
        <taxon>Neopterygii</taxon>
        <taxon>Teleostei</taxon>
        <taxon>Ostariophysi</taxon>
        <taxon>Cypriniformes</taxon>
        <taxon>Xenocyprididae</taxon>
        <taxon>Xenocypridinae</taxon>
        <taxon>Xenocypridinae incertae sedis</taxon>
        <taxon>Anabarilius</taxon>
    </lineage>
</organism>
<proteinExistence type="predicted"/>
<dbReference type="Proteomes" id="UP000281406">
    <property type="component" value="Unassembled WGS sequence"/>
</dbReference>
<dbReference type="EMBL" id="RJVU01054446">
    <property type="protein sequence ID" value="ROL08876.1"/>
    <property type="molecule type" value="Genomic_DNA"/>
</dbReference>
<accession>A0A3N0Y2S1</accession>
<sequence>MSDVYSRDHFRRKLRQSAYTPHAPDAVRALKAVGHSGVLESVRLTSGKSRVGQTLSSQLPHSQPLLRSSHITTAHGALLCPCVGSVCLFF</sequence>
<name>A0A3N0Y2S1_ANAGA</name>
<protein>
    <submittedName>
        <fullName evidence="1">Uncharacterized protein</fullName>
    </submittedName>
</protein>
<reference evidence="1 2" key="1">
    <citation type="submission" date="2018-10" db="EMBL/GenBank/DDBJ databases">
        <title>Genome assembly for a Yunnan-Guizhou Plateau 3E fish, Anabarilius grahami (Regan), and its evolutionary and genetic applications.</title>
        <authorList>
            <person name="Jiang W."/>
        </authorList>
    </citation>
    <scope>NUCLEOTIDE SEQUENCE [LARGE SCALE GENOMIC DNA]</scope>
    <source>
        <strain evidence="1">AG-KIZ</strain>
        <tissue evidence="1">Muscle</tissue>
    </source>
</reference>
<evidence type="ECO:0000313" key="1">
    <source>
        <dbReference type="EMBL" id="ROL08876.1"/>
    </source>
</evidence>
<evidence type="ECO:0000313" key="2">
    <source>
        <dbReference type="Proteomes" id="UP000281406"/>
    </source>
</evidence>
<comment type="caution">
    <text evidence="1">The sequence shown here is derived from an EMBL/GenBank/DDBJ whole genome shotgun (WGS) entry which is preliminary data.</text>
</comment>